<comment type="similarity">
    <text evidence="1">Belongs to the peptidase C19 family.</text>
</comment>
<accession>A0A1Q3ARD3</accession>
<dbReference type="Proteomes" id="UP000187406">
    <property type="component" value="Unassembled WGS sequence"/>
</dbReference>
<gene>
    <name evidence="3" type="ORF">CFOL_v3_01666</name>
</gene>
<dbReference type="Pfam" id="PF00443">
    <property type="entry name" value="UCH"/>
    <property type="match status" value="1"/>
</dbReference>
<organism evidence="3 4">
    <name type="scientific">Cephalotus follicularis</name>
    <name type="common">Albany pitcher plant</name>
    <dbReference type="NCBI Taxonomy" id="3775"/>
    <lineage>
        <taxon>Eukaryota</taxon>
        <taxon>Viridiplantae</taxon>
        <taxon>Streptophyta</taxon>
        <taxon>Embryophyta</taxon>
        <taxon>Tracheophyta</taxon>
        <taxon>Spermatophyta</taxon>
        <taxon>Magnoliopsida</taxon>
        <taxon>eudicotyledons</taxon>
        <taxon>Gunneridae</taxon>
        <taxon>Pentapetalae</taxon>
        <taxon>rosids</taxon>
        <taxon>fabids</taxon>
        <taxon>Oxalidales</taxon>
        <taxon>Cephalotaceae</taxon>
        <taxon>Cephalotus</taxon>
    </lineage>
</organism>
<dbReference type="InterPro" id="IPR038765">
    <property type="entry name" value="Papain-like_cys_pep_sf"/>
</dbReference>
<evidence type="ECO:0000313" key="4">
    <source>
        <dbReference type="Proteomes" id="UP000187406"/>
    </source>
</evidence>
<evidence type="ECO:0000313" key="3">
    <source>
        <dbReference type="EMBL" id="GAV58132.1"/>
    </source>
</evidence>
<dbReference type="Gene3D" id="3.90.70.10">
    <property type="entry name" value="Cysteine proteinases"/>
    <property type="match status" value="1"/>
</dbReference>
<dbReference type="PROSITE" id="PS50235">
    <property type="entry name" value="USP_3"/>
    <property type="match status" value="1"/>
</dbReference>
<proteinExistence type="inferred from homology"/>
<dbReference type="PANTHER" id="PTHR24006">
    <property type="entry name" value="UBIQUITIN CARBOXYL-TERMINAL HYDROLASE"/>
    <property type="match status" value="1"/>
</dbReference>
<keyword evidence="4" id="KW-1185">Reference proteome</keyword>
<dbReference type="GO" id="GO:0016579">
    <property type="term" value="P:protein deubiquitination"/>
    <property type="evidence" value="ECO:0007669"/>
    <property type="project" value="InterPro"/>
</dbReference>
<dbReference type="InterPro" id="IPR018200">
    <property type="entry name" value="USP_CS"/>
</dbReference>
<dbReference type="InterPro" id="IPR050164">
    <property type="entry name" value="Peptidase_C19"/>
</dbReference>
<dbReference type="InterPro" id="IPR001394">
    <property type="entry name" value="Peptidase_C19_UCH"/>
</dbReference>
<sequence>KFPLSLDMALYSPISGSLDYDLYGMIVHDGRYASSGHYYAYIRDSSSWYKLDDEDFSPISEQEVLKQKVYILFYKRHAINMETPLNYFCSTSEGSNDEERHTSQSIILDFFLFLFS</sequence>
<protein>
    <submittedName>
        <fullName evidence="3">UCH domain-containing protein</fullName>
    </submittedName>
</protein>
<dbReference type="PROSITE" id="PS00973">
    <property type="entry name" value="USP_2"/>
    <property type="match status" value="1"/>
</dbReference>
<dbReference type="InterPro" id="IPR028889">
    <property type="entry name" value="USP"/>
</dbReference>
<evidence type="ECO:0000259" key="2">
    <source>
        <dbReference type="PROSITE" id="PS50235"/>
    </source>
</evidence>
<feature type="non-terminal residue" evidence="3">
    <location>
        <position position="1"/>
    </location>
</feature>
<feature type="domain" description="USP" evidence="2">
    <location>
        <begin position="1"/>
        <end position="77"/>
    </location>
</feature>
<dbReference type="AlphaFoldDB" id="A0A1Q3ARD3"/>
<dbReference type="GO" id="GO:0004843">
    <property type="term" value="F:cysteine-type deubiquitinase activity"/>
    <property type="evidence" value="ECO:0007669"/>
    <property type="project" value="InterPro"/>
</dbReference>
<reference evidence="4" key="1">
    <citation type="submission" date="2016-04" db="EMBL/GenBank/DDBJ databases">
        <title>Cephalotus genome sequencing.</title>
        <authorList>
            <person name="Fukushima K."/>
            <person name="Hasebe M."/>
            <person name="Fang X."/>
        </authorList>
    </citation>
    <scope>NUCLEOTIDE SEQUENCE [LARGE SCALE GENOMIC DNA]</scope>
    <source>
        <strain evidence="4">cv. St1</strain>
    </source>
</reference>
<name>A0A1Q3ARD3_CEPFO</name>
<dbReference type="GO" id="GO:0005829">
    <property type="term" value="C:cytosol"/>
    <property type="evidence" value="ECO:0007669"/>
    <property type="project" value="TreeGrafter"/>
</dbReference>
<evidence type="ECO:0000256" key="1">
    <source>
        <dbReference type="ARBA" id="ARBA00009085"/>
    </source>
</evidence>
<dbReference type="OrthoDB" id="2020758at2759"/>
<dbReference type="STRING" id="3775.A0A1Q3ARD3"/>
<dbReference type="GO" id="GO:0005634">
    <property type="term" value="C:nucleus"/>
    <property type="evidence" value="ECO:0007669"/>
    <property type="project" value="TreeGrafter"/>
</dbReference>
<comment type="caution">
    <text evidence="3">The sequence shown here is derived from an EMBL/GenBank/DDBJ whole genome shotgun (WGS) entry which is preliminary data.</text>
</comment>
<dbReference type="InParanoid" id="A0A1Q3ARD3"/>
<dbReference type="EMBL" id="BDDD01000057">
    <property type="protein sequence ID" value="GAV58132.1"/>
    <property type="molecule type" value="Genomic_DNA"/>
</dbReference>
<dbReference type="SUPFAM" id="SSF54001">
    <property type="entry name" value="Cysteine proteinases"/>
    <property type="match status" value="1"/>
</dbReference>